<dbReference type="Pfam" id="PF14537">
    <property type="entry name" value="Cytochrom_c3_2"/>
    <property type="match status" value="1"/>
</dbReference>
<keyword evidence="3" id="KW-0349">Heme</keyword>
<evidence type="ECO:0000256" key="7">
    <source>
        <dbReference type="SAM" id="MobiDB-lite"/>
    </source>
</evidence>
<comment type="subcellular location">
    <subcellularLocation>
        <location evidence="1">Cell envelope</location>
    </subcellularLocation>
</comment>
<sequence>MDKRRRVSRAIQLGLAAVLMCALFALCACGGSGGGEGGGSSQGGSSGGESATASAEAQPGSMMAVHTPDQIKLIDGDWSKKNCLGCHPRDTITAVTEDYGGAEGYNPHAAHTEAYDCGMCHSIEGTSVLVCNTACHGGYHGGGNGWPLPEVGWQDPTAEMPSADGTPVDTSKA</sequence>
<dbReference type="RefSeq" id="WP_244387066.1">
    <property type="nucleotide sequence ID" value="NZ_AP025564.1"/>
</dbReference>
<feature type="region of interest" description="Disordered" evidence="7">
    <location>
        <begin position="38"/>
        <end position="62"/>
    </location>
</feature>
<name>A0ABM7WMN7_9ACTN</name>
<keyword evidence="11" id="KW-1185">Reference proteome</keyword>
<dbReference type="PROSITE" id="PS51257">
    <property type="entry name" value="PROKAR_LIPOPROTEIN"/>
    <property type="match status" value="1"/>
</dbReference>
<keyword evidence="6" id="KW-0408">Iron</keyword>
<protein>
    <recommendedName>
        <fullName evidence="9">Tetrahaem cytochrome domain-containing protein</fullName>
    </recommendedName>
</protein>
<evidence type="ECO:0000256" key="4">
    <source>
        <dbReference type="ARBA" id="ARBA00022723"/>
    </source>
</evidence>
<organism evidence="10 11">
    <name type="scientific">Raoultibacter timonensis</name>
    <dbReference type="NCBI Taxonomy" id="1907662"/>
    <lineage>
        <taxon>Bacteria</taxon>
        <taxon>Bacillati</taxon>
        <taxon>Actinomycetota</taxon>
        <taxon>Coriobacteriia</taxon>
        <taxon>Eggerthellales</taxon>
        <taxon>Eggerthellaceae</taxon>
        <taxon>Raoultibacter</taxon>
    </lineage>
</organism>
<evidence type="ECO:0000313" key="10">
    <source>
        <dbReference type="EMBL" id="BDE97675.1"/>
    </source>
</evidence>
<keyword evidence="5" id="KW-0249">Electron transport</keyword>
<keyword evidence="4" id="KW-0479">Metal-binding</keyword>
<evidence type="ECO:0000256" key="6">
    <source>
        <dbReference type="ARBA" id="ARBA00023004"/>
    </source>
</evidence>
<dbReference type="EMBL" id="AP025564">
    <property type="protein sequence ID" value="BDE97675.1"/>
    <property type="molecule type" value="Genomic_DNA"/>
</dbReference>
<reference evidence="10 11" key="1">
    <citation type="submission" date="2022-01" db="EMBL/GenBank/DDBJ databases">
        <title>Novel bile acid biosynthetic pathways are enriched in the microbiome of centenarians.</title>
        <authorList>
            <person name="Sato Y."/>
            <person name="Atarashi K."/>
            <person name="Plichta R.D."/>
            <person name="Arai Y."/>
            <person name="Sasajima S."/>
            <person name="Kearney M.S."/>
            <person name="Suda W."/>
            <person name="Takeshita K."/>
            <person name="Sasaki T."/>
            <person name="Okamoto S."/>
            <person name="Skelly N.A."/>
            <person name="Okamura Y."/>
            <person name="Vlamakis H."/>
            <person name="Li Y."/>
            <person name="Tanoue T."/>
            <person name="Takei H."/>
            <person name="Nittono H."/>
            <person name="Narushima S."/>
            <person name="Irie J."/>
            <person name="Itoh H."/>
            <person name="Moriya K."/>
            <person name="Sugiura Y."/>
            <person name="Suematsu M."/>
            <person name="Moritoki N."/>
            <person name="Shibata S."/>
            <person name="Littman R.D."/>
            <person name="Fischbach A.M."/>
            <person name="Uwamino Y."/>
            <person name="Inoue T."/>
            <person name="Honda A."/>
            <person name="Hattori M."/>
            <person name="Murai T."/>
            <person name="Xavier J.R."/>
            <person name="Hirose N."/>
            <person name="Honda K."/>
        </authorList>
    </citation>
    <scope>NUCLEOTIDE SEQUENCE [LARGE SCALE GENOMIC DNA]</scope>
    <source>
        <strain evidence="10 11">CE91-St30</strain>
    </source>
</reference>
<feature type="domain" description="Tetrahaem cytochrome" evidence="9">
    <location>
        <begin position="72"/>
        <end position="136"/>
    </location>
</feature>
<dbReference type="InterPro" id="IPR036280">
    <property type="entry name" value="Multihaem_cyt_sf"/>
</dbReference>
<feature type="compositionally biased region" description="Gly residues" evidence="7">
    <location>
        <begin position="38"/>
        <end position="47"/>
    </location>
</feature>
<evidence type="ECO:0000256" key="5">
    <source>
        <dbReference type="ARBA" id="ARBA00022982"/>
    </source>
</evidence>
<dbReference type="SUPFAM" id="SSF48695">
    <property type="entry name" value="Multiheme cytochromes"/>
    <property type="match status" value="1"/>
</dbReference>
<evidence type="ECO:0000313" key="11">
    <source>
        <dbReference type="Proteomes" id="UP001320544"/>
    </source>
</evidence>
<evidence type="ECO:0000256" key="8">
    <source>
        <dbReference type="SAM" id="SignalP"/>
    </source>
</evidence>
<accession>A0ABM7WMN7</accession>
<dbReference type="Gene3D" id="1.10.1130.10">
    <property type="entry name" value="Flavocytochrome C3, Chain A"/>
    <property type="match status" value="1"/>
</dbReference>
<evidence type="ECO:0000259" key="9">
    <source>
        <dbReference type="Pfam" id="PF14537"/>
    </source>
</evidence>
<keyword evidence="2" id="KW-0813">Transport</keyword>
<proteinExistence type="predicted"/>
<evidence type="ECO:0000256" key="2">
    <source>
        <dbReference type="ARBA" id="ARBA00022448"/>
    </source>
</evidence>
<evidence type="ECO:0000256" key="3">
    <source>
        <dbReference type="ARBA" id="ARBA00022617"/>
    </source>
</evidence>
<feature type="signal peptide" evidence="8">
    <location>
        <begin position="1"/>
        <end position="30"/>
    </location>
</feature>
<keyword evidence="8" id="KW-0732">Signal</keyword>
<dbReference type="InterPro" id="IPR012286">
    <property type="entry name" value="Tetrahaem_cytochrome"/>
</dbReference>
<dbReference type="Proteomes" id="UP001320544">
    <property type="component" value="Chromosome"/>
</dbReference>
<gene>
    <name evidence="10" type="ORF">CE91St30_30080</name>
</gene>
<evidence type="ECO:0000256" key="1">
    <source>
        <dbReference type="ARBA" id="ARBA00004196"/>
    </source>
</evidence>
<feature type="chain" id="PRO_5045350272" description="Tetrahaem cytochrome domain-containing protein" evidence="8">
    <location>
        <begin position="31"/>
        <end position="173"/>
    </location>
</feature>